<dbReference type="AlphaFoldDB" id="A0AAW2HVL9"/>
<accession>A0AAW2HVL9</accession>
<evidence type="ECO:0000313" key="1">
    <source>
        <dbReference type="EMBL" id="KAL0273893.1"/>
    </source>
</evidence>
<comment type="caution">
    <text evidence="1">The sequence shown here is derived from an EMBL/GenBank/DDBJ whole genome shotgun (WGS) entry which is preliminary data.</text>
</comment>
<sequence>MIQSVLIEIRPGLRTCSVCIVLKDELKDARVRVRNDKAVLRVDDQELTIPFGDLKVEPLTMTCFSVEKRCVNFRVGVESCPKIEQSPRVKRVLPVHVNEVTKLLCKCGCPITDDVVFKRVLPLPSHGLEVADMFCHYDNHMTTSLTPRTNDCLYGIHYISVNRELLKNVKLTSLIKCRRCFACLGLCKKDAVQLWNSCLDLPHENLSPVEEFKRIVRNAVEESFMIFLKIFLECVENNNGLLISVMDKQLIVARSEENLKLRTSNVLKIKYEYHKTNPNLKRLLEKEDIQCIEVPSIVMNEGFEFLMKSTEAIPPMFRTVDGELMAYLEIST</sequence>
<dbReference type="EMBL" id="JARGDH010000003">
    <property type="protein sequence ID" value="KAL0273893.1"/>
    <property type="molecule type" value="Genomic_DNA"/>
</dbReference>
<reference evidence="1" key="1">
    <citation type="journal article" date="2024" name="Gigascience">
        <title>Chromosome-level genome of the poultry shaft louse Menopon gallinae provides insight into the host-switching and adaptive evolution of parasitic lice.</title>
        <authorList>
            <person name="Xu Y."/>
            <person name="Ma L."/>
            <person name="Liu S."/>
            <person name="Liang Y."/>
            <person name="Liu Q."/>
            <person name="He Z."/>
            <person name="Tian L."/>
            <person name="Duan Y."/>
            <person name="Cai W."/>
            <person name="Li H."/>
            <person name="Song F."/>
        </authorList>
    </citation>
    <scope>NUCLEOTIDE SEQUENCE</scope>
    <source>
        <strain evidence="1">Cailab_2023a</strain>
    </source>
</reference>
<organism evidence="1">
    <name type="scientific">Menopon gallinae</name>
    <name type="common">poultry shaft louse</name>
    <dbReference type="NCBI Taxonomy" id="328185"/>
    <lineage>
        <taxon>Eukaryota</taxon>
        <taxon>Metazoa</taxon>
        <taxon>Ecdysozoa</taxon>
        <taxon>Arthropoda</taxon>
        <taxon>Hexapoda</taxon>
        <taxon>Insecta</taxon>
        <taxon>Pterygota</taxon>
        <taxon>Neoptera</taxon>
        <taxon>Paraneoptera</taxon>
        <taxon>Psocodea</taxon>
        <taxon>Troctomorpha</taxon>
        <taxon>Phthiraptera</taxon>
        <taxon>Amblycera</taxon>
        <taxon>Menoponidae</taxon>
        <taxon>Menopon</taxon>
    </lineage>
</organism>
<proteinExistence type="predicted"/>
<dbReference type="InterPro" id="IPR019193">
    <property type="entry name" value="UBQ-conj_enz_E2-bd_prot"/>
</dbReference>
<name>A0AAW2HVL9_9NEOP</name>
<gene>
    <name evidence="1" type="ORF">PYX00_006464</name>
</gene>
<evidence type="ECO:0008006" key="2">
    <source>
        <dbReference type="Google" id="ProtNLM"/>
    </source>
</evidence>
<protein>
    <recommendedName>
        <fullName evidence="2">Ubiquitin-conjugating enzyme E2C-binding protein</fullName>
    </recommendedName>
</protein>
<dbReference type="Pfam" id="PF09814">
    <property type="entry name" value="HECT_2"/>
    <property type="match status" value="1"/>
</dbReference>